<keyword evidence="2" id="KW-0813">Transport</keyword>
<dbReference type="GO" id="GO:0005789">
    <property type="term" value="C:endoplasmic reticulum membrane"/>
    <property type="evidence" value="ECO:0007669"/>
    <property type="project" value="TreeGrafter"/>
</dbReference>
<dbReference type="PANTHER" id="PTHR15858">
    <property type="entry name" value="IMMEDIATE EARLY RESPONSE 3-INTERACTING PROTEIN 1"/>
    <property type="match status" value="1"/>
</dbReference>
<evidence type="ECO:0000256" key="1">
    <source>
        <dbReference type="ARBA" id="ARBA00004370"/>
    </source>
</evidence>
<keyword evidence="5" id="KW-1133">Transmembrane helix</keyword>
<keyword evidence="3" id="KW-0812">Transmembrane</keyword>
<feature type="chain" id="PRO_5044713243" evidence="8">
    <location>
        <begin position="20"/>
        <end position="94"/>
    </location>
</feature>
<keyword evidence="11" id="KW-1185">Reference proteome</keyword>
<evidence type="ECO:0000313" key="11">
    <source>
        <dbReference type="Proteomes" id="UP001153365"/>
    </source>
</evidence>
<dbReference type="GO" id="GO:0006888">
    <property type="term" value="P:endoplasmic reticulum to Golgi vesicle-mediated transport"/>
    <property type="evidence" value="ECO:0007669"/>
    <property type="project" value="TreeGrafter"/>
</dbReference>
<gene>
    <name evidence="9" type="ORF">PPACK8108_LOCUS13835</name>
    <name evidence="10" type="ORF">PPACK8108_LOCUS21228</name>
</gene>
<keyword evidence="4" id="KW-0653">Protein transport</keyword>
<dbReference type="Pfam" id="PF08571">
    <property type="entry name" value="Yos1"/>
    <property type="match status" value="1"/>
</dbReference>
<dbReference type="EMBL" id="CALTRL010005801">
    <property type="protein sequence ID" value="CAH7686561.1"/>
    <property type="molecule type" value="Genomic_DNA"/>
</dbReference>
<dbReference type="GO" id="GO:0015031">
    <property type="term" value="P:protein transport"/>
    <property type="evidence" value="ECO:0007669"/>
    <property type="project" value="UniProtKB-KW"/>
</dbReference>
<dbReference type="GO" id="GO:0000139">
    <property type="term" value="C:Golgi membrane"/>
    <property type="evidence" value="ECO:0007669"/>
    <property type="project" value="TreeGrafter"/>
</dbReference>
<evidence type="ECO:0000256" key="4">
    <source>
        <dbReference type="ARBA" id="ARBA00022927"/>
    </source>
</evidence>
<dbReference type="AlphaFoldDB" id="A0AAV0BJ37"/>
<keyword evidence="6" id="KW-0472">Membrane</keyword>
<comment type="subcellular location">
    <subcellularLocation>
        <location evidence="1">Membrane</location>
    </subcellularLocation>
</comment>
<proteinExistence type="inferred from homology"/>
<name>A0AAV0BJ37_PHAPC</name>
<evidence type="ECO:0000256" key="5">
    <source>
        <dbReference type="ARBA" id="ARBA00022989"/>
    </source>
</evidence>
<evidence type="ECO:0000313" key="9">
    <source>
        <dbReference type="EMBL" id="CAH7681254.1"/>
    </source>
</evidence>
<comment type="caution">
    <text evidence="10">The sequence shown here is derived from an EMBL/GenBank/DDBJ whole genome shotgun (WGS) entry which is preliminary data.</text>
</comment>
<dbReference type="GO" id="GO:0030134">
    <property type="term" value="C:COPII-coated ER to Golgi transport vesicle"/>
    <property type="evidence" value="ECO:0007669"/>
    <property type="project" value="TreeGrafter"/>
</dbReference>
<evidence type="ECO:0000256" key="3">
    <source>
        <dbReference type="ARBA" id="ARBA00022692"/>
    </source>
</evidence>
<evidence type="ECO:0000256" key="8">
    <source>
        <dbReference type="SAM" id="SignalP"/>
    </source>
</evidence>
<evidence type="ECO:0000256" key="2">
    <source>
        <dbReference type="ARBA" id="ARBA00022448"/>
    </source>
</evidence>
<evidence type="ECO:0000313" key="10">
    <source>
        <dbReference type="EMBL" id="CAH7686561.1"/>
    </source>
</evidence>
<evidence type="ECO:0000256" key="7">
    <source>
        <dbReference type="ARBA" id="ARBA00024203"/>
    </source>
</evidence>
<dbReference type="InterPro" id="IPR013880">
    <property type="entry name" value="Yos1"/>
</dbReference>
<accession>A0AAV0BJ37</accession>
<keyword evidence="8" id="KW-0732">Signal</keyword>
<dbReference type="Proteomes" id="UP001153365">
    <property type="component" value="Unassembled WGS sequence"/>
</dbReference>
<protein>
    <submittedName>
        <fullName evidence="10">Yos1-like protein</fullName>
    </submittedName>
</protein>
<sequence>MFGLGKIFYVSLLLINSVAILNEDRFLARIGWSSNSGNPNFGTTNQFHHDPSISPNGQSVKEKIINLIGAVRTLMRIPLIGLNIVVIIYELILG</sequence>
<comment type="similarity">
    <text evidence="7">Belongs to the YOS1 family.</text>
</comment>
<dbReference type="PANTHER" id="PTHR15858:SF0">
    <property type="entry name" value="IMMEDIATE EARLY RESPONSE 3-INTERACTING PROTEIN 1"/>
    <property type="match status" value="1"/>
</dbReference>
<evidence type="ECO:0000256" key="6">
    <source>
        <dbReference type="ARBA" id="ARBA00023136"/>
    </source>
</evidence>
<organism evidence="10 11">
    <name type="scientific">Phakopsora pachyrhizi</name>
    <name type="common">Asian soybean rust disease fungus</name>
    <dbReference type="NCBI Taxonomy" id="170000"/>
    <lineage>
        <taxon>Eukaryota</taxon>
        <taxon>Fungi</taxon>
        <taxon>Dikarya</taxon>
        <taxon>Basidiomycota</taxon>
        <taxon>Pucciniomycotina</taxon>
        <taxon>Pucciniomycetes</taxon>
        <taxon>Pucciniales</taxon>
        <taxon>Phakopsoraceae</taxon>
        <taxon>Phakopsora</taxon>
    </lineage>
</organism>
<dbReference type="EMBL" id="CALTRL010003491">
    <property type="protein sequence ID" value="CAH7681254.1"/>
    <property type="molecule type" value="Genomic_DNA"/>
</dbReference>
<reference evidence="10" key="1">
    <citation type="submission" date="2022-06" db="EMBL/GenBank/DDBJ databases">
        <authorList>
            <consortium name="SYNGENTA / RWTH Aachen University"/>
        </authorList>
    </citation>
    <scope>NUCLEOTIDE SEQUENCE</scope>
</reference>
<feature type="signal peptide" evidence="8">
    <location>
        <begin position="1"/>
        <end position="19"/>
    </location>
</feature>